<name>A0AA35UU54_9PROT</name>
<evidence type="ECO:0000313" key="5">
    <source>
        <dbReference type="Proteomes" id="UP001176960"/>
    </source>
</evidence>
<reference evidence="4" key="1">
    <citation type="submission" date="2023-03" db="EMBL/GenBank/DDBJ databases">
        <authorList>
            <person name="Cleenwerck I."/>
        </authorList>
    </citation>
    <scope>NUCLEOTIDE SEQUENCE</scope>
    <source>
        <strain evidence="4">LMG 32879</strain>
    </source>
</reference>
<dbReference type="RefSeq" id="WP_289843147.1">
    <property type="nucleotide sequence ID" value="NZ_CATKSH010000035.1"/>
</dbReference>
<organism evidence="4 5">
    <name type="scientific">Brytella acorum</name>
    <dbReference type="NCBI Taxonomy" id="2959299"/>
    <lineage>
        <taxon>Bacteria</taxon>
        <taxon>Pseudomonadati</taxon>
        <taxon>Pseudomonadota</taxon>
        <taxon>Alphaproteobacteria</taxon>
        <taxon>Acetobacterales</taxon>
        <taxon>Acetobacteraceae</taxon>
        <taxon>Brytella</taxon>
    </lineage>
</organism>
<protein>
    <submittedName>
        <fullName evidence="4">DUF3828 domain-containing protein</fullName>
    </submittedName>
</protein>
<evidence type="ECO:0000256" key="2">
    <source>
        <dbReference type="SAM" id="SignalP"/>
    </source>
</evidence>
<gene>
    <name evidence="4" type="ORF">LMG32879_003014</name>
</gene>
<sequence length="160" mass="17080">MRHVSGIVLAIAALAAFGPSSRAASGASAPAEVEAFYHWYLGQAGANPPPVVSTKIGDYVTPTLLTRLRHAYSSGQFAEGTDYFLKVQDYDETDWNTHLVVASRANDRVLVTIGTVGKAQLCVHLAQVNSVWKISAVDEPDQSGATDGCRTHITDEPAPK</sequence>
<keyword evidence="2" id="KW-0732">Signal</keyword>
<feature type="chain" id="PRO_5041239129" evidence="2">
    <location>
        <begin position="24"/>
        <end position="160"/>
    </location>
</feature>
<dbReference type="Pfam" id="PF12883">
    <property type="entry name" value="DUF3828"/>
    <property type="match status" value="1"/>
</dbReference>
<feature type="domain" description="DUF3828" evidence="3">
    <location>
        <begin position="32"/>
        <end position="138"/>
    </location>
</feature>
<dbReference type="Gene3D" id="3.10.450.50">
    <property type="match status" value="1"/>
</dbReference>
<evidence type="ECO:0000313" key="4">
    <source>
        <dbReference type="EMBL" id="CAI9122156.1"/>
    </source>
</evidence>
<dbReference type="AlphaFoldDB" id="A0AA35UU54"/>
<feature type="signal peptide" evidence="2">
    <location>
        <begin position="1"/>
        <end position="23"/>
    </location>
</feature>
<comment type="caution">
    <text evidence="4">The sequence shown here is derived from an EMBL/GenBank/DDBJ whole genome shotgun (WGS) entry which is preliminary data.</text>
</comment>
<feature type="region of interest" description="Disordered" evidence="1">
    <location>
        <begin position="140"/>
        <end position="160"/>
    </location>
</feature>
<dbReference type="Proteomes" id="UP001176960">
    <property type="component" value="Unassembled WGS sequence"/>
</dbReference>
<feature type="compositionally biased region" description="Basic and acidic residues" evidence="1">
    <location>
        <begin position="149"/>
        <end position="160"/>
    </location>
</feature>
<accession>A0AA35UU54</accession>
<dbReference type="InterPro" id="IPR024289">
    <property type="entry name" value="DUF3828"/>
</dbReference>
<evidence type="ECO:0000256" key="1">
    <source>
        <dbReference type="SAM" id="MobiDB-lite"/>
    </source>
</evidence>
<keyword evidence="5" id="KW-1185">Reference proteome</keyword>
<evidence type="ECO:0000259" key="3">
    <source>
        <dbReference type="Pfam" id="PF12883"/>
    </source>
</evidence>
<proteinExistence type="predicted"/>
<dbReference type="EMBL" id="CATKSH010000035">
    <property type="protein sequence ID" value="CAI9122156.1"/>
    <property type="molecule type" value="Genomic_DNA"/>
</dbReference>